<gene>
    <name evidence="1" type="ORF">ACFO8L_16045</name>
</gene>
<comment type="caution">
    <text evidence="1">The sequence shown here is derived from an EMBL/GenBank/DDBJ whole genome shotgun (WGS) entry which is preliminary data.</text>
</comment>
<accession>A0ABV9EDK1</accession>
<dbReference type="Proteomes" id="UP001595891">
    <property type="component" value="Unassembled WGS sequence"/>
</dbReference>
<evidence type="ECO:0000313" key="1">
    <source>
        <dbReference type="EMBL" id="MFC4587606.1"/>
    </source>
</evidence>
<sequence>MPILLTWRHSPVRLSHLDSHVEGAIRVVMFYDTLMRRRVDLPALGRASAGLAECVTAIRLHGTAQDS</sequence>
<organism evidence="1 2">
    <name type="scientific">Sphaerisporangium corydalis</name>
    <dbReference type="NCBI Taxonomy" id="1441875"/>
    <lineage>
        <taxon>Bacteria</taxon>
        <taxon>Bacillati</taxon>
        <taxon>Actinomycetota</taxon>
        <taxon>Actinomycetes</taxon>
        <taxon>Streptosporangiales</taxon>
        <taxon>Streptosporangiaceae</taxon>
        <taxon>Sphaerisporangium</taxon>
    </lineage>
</organism>
<evidence type="ECO:0000313" key="2">
    <source>
        <dbReference type="Proteomes" id="UP001595891"/>
    </source>
</evidence>
<dbReference type="RefSeq" id="WP_262840513.1">
    <property type="nucleotide sequence ID" value="NZ_JANZYP010000001.1"/>
</dbReference>
<proteinExistence type="predicted"/>
<protein>
    <submittedName>
        <fullName evidence="1">Uncharacterized protein</fullName>
    </submittedName>
</protein>
<name>A0ABV9EDK1_9ACTN</name>
<dbReference type="EMBL" id="JBHSFN010000009">
    <property type="protein sequence ID" value="MFC4587606.1"/>
    <property type="molecule type" value="Genomic_DNA"/>
</dbReference>
<reference evidence="2" key="1">
    <citation type="journal article" date="2019" name="Int. J. Syst. Evol. Microbiol.">
        <title>The Global Catalogue of Microorganisms (GCM) 10K type strain sequencing project: providing services to taxonomists for standard genome sequencing and annotation.</title>
        <authorList>
            <consortium name="The Broad Institute Genomics Platform"/>
            <consortium name="The Broad Institute Genome Sequencing Center for Infectious Disease"/>
            <person name="Wu L."/>
            <person name="Ma J."/>
        </authorList>
    </citation>
    <scope>NUCLEOTIDE SEQUENCE [LARGE SCALE GENOMIC DNA]</scope>
    <source>
        <strain evidence="2">CCUG 49560</strain>
    </source>
</reference>
<keyword evidence="2" id="KW-1185">Reference proteome</keyword>